<proteinExistence type="predicted"/>
<accession>A0A6P1BFN2</accession>
<dbReference type="Proteomes" id="UP000468531">
    <property type="component" value="Unassembled WGS sequence"/>
</dbReference>
<dbReference type="AlphaFoldDB" id="A0A6P1BFN2"/>
<name>A0A6P1BFN2_9BRAD</name>
<keyword evidence="2" id="KW-1185">Reference proteome</keyword>
<organism evidence="1 2">
    <name type="scientific">Bradyrhizobium uaiense</name>
    <dbReference type="NCBI Taxonomy" id="2594946"/>
    <lineage>
        <taxon>Bacteria</taxon>
        <taxon>Pseudomonadati</taxon>
        <taxon>Pseudomonadota</taxon>
        <taxon>Alphaproteobacteria</taxon>
        <taxon>Hyphomicrobiales</taxon>
        <taxon>Nitrobacteraceae</taxon>
        <taxon>Bradyrhizobium</taxon>
    </lineage>
</organism>
<evidence type="ECO:0000313" key="2">
    <source>
        <dbReference type="Proteomes" id="UP000468531"/>
    </source>
</evidence>
<reference evidence="1 2" key="1">
    <citation type="journal article" date="2020" name="Arch. Microbiol.">
        <title>Bradyrhizobium uaiense sp. nov., a new highly efficient cowpea symbiont.</title>
        <authorList>
            <person name="Cabral Michel D."/>
            <person name="Azarias Guimaraes A."/>
            <person name="Martins da Costa E."/>
            <person name="Soares de Carvalho T."/>
            <person name="Balsanelli E."/>
            <person name="Willems A."/>
            <person name="Maltempi de Souza E."/>
            <person name="de Souza Moreira F.M."/>
        </authorList>
    </citation>
    <scope>NUCLEOTIDE SEQUENCE [LARGE SCALE GENOMIC DNA]</scope>
    <source>
        <strain evidence="1 2">UFLA 03-164</strain>
    </source>
</reference>
<protein>
    <submittedName>
        <fullName evidence="1">Uncharacterized protein</fullName>
    </submittedName>
</protein>
<sequence>MSNSTWTEFLRCPRCQRTGHAQLSEVTPFRNRIDLIPEGFEIRRDERSSDFQRATCRVPVLP</sequence>
<gene>
    <name evidence="1" type="ORF">FNJ47_14335</name>
</gene>
<comment type="caution">
    <text evidence="1">The sequence shown here is derived from an EMBL/GenBank/DDBJ whole genome shotgun (WGS) entry which is preliminary data.</text>
</comment>
<evidence type="ECO:0000313" key="1">
    <source>
        <dbReference type="EMBL" id="NEU96984.1"/>
    </source>
</evidence>
<dbReference type="RefSeq" id="WP_163153983.1">
    <property type="nucleotide sequence ID" value="NZ_VKHP01000047.1"/>
</dbReference>
<dbReference type="EMBL" id="VKHP01000047">
    <property type="protein sequence ID" value="NEU96984.1"/>
    <property type="molecule type" value="Genomic_DNA"/>
</dbReference>